<dbReference type="EMBL" id="JH668224">
    <property type="protein sequence ID" value="EIM23546.1"/>
    <property type="molecule type" value="Genomic_DNA"/>
</dbReference>
<organism evidence="1 2">
    <name type="scientific">Wallemia mellicola (strain ATCC MYA-4683 / CBS 633.66)</name>
    <name type="common">Wallemia sebi (CBS 633.66)</name>
    <dbReference type="NCBI Taxonomy" id="671144"/>
    <lineage>
        <taxon>Eukaryota</taxon>
        <taxon>Fungi</taxon>
        <taxon>Dikarya</taxon>
        <taxon>Basidiomycota</taxon>
        <taxon>Wallemiomycotina</taxon>
        <taxon>Wallemiomycetes</taxon>
        <taxon>Wallemiales</taxon>
        <taxon>Wallemiaceae</taxon>
        <taxon>Wallemia</taxon>
    </lineage>
</organism>
<dbReference type="KEGG" id="wse:WALSEDRAFT_62217"/>
<accession>I4YHV4</accession>
<dbReference type="RefSeq" id="XP_006956223.1">
    <property type="nucleotide sequence ID" value="XM_006956161.1"/>
</dbReference>
<reference evidence="1 2" key="1">
    <citation type="journal article" date="2012" name="Fungal Genet. Biol.">
        <title>The genome of the xerotolerant mold Wallemia sebi reveals adaptations to osmotic stress and suggests cryptic sexual reproduction.</title>
        <authorList>
            <person name="Padamsee M."/>
            <person name="Kumar T.K.A."/>
            <person name="Riley R."/>
            <person name="Binder M."/>
            <person name="Boyd A."/>
            <person name="Calvo A.M."/>
            <person name="Furukawa K."/>
            <person name="Hesse C."/>
            <person name="Hohmann S."/>
            <person name="James T.Y."/>
            <person name="LaButti K."/>
            <person name="Lapidus A."/>
            <person name="Lindquist E."/>
            <person name="Lucas S."/>
            <person name="Miller K."/>
            <person name="Shantappa S."/>
            <person name="Grigoriev I.V."/>
            <person name="Hibbett D.S."/>
            <person name="McLaughlin D.J."/>
            <person name="Spatafora J.W."/>
            <person name="Aime M.C."/>
        </authorList>
    </citation>
    <scope>NUCLEOTIDE SEQUENCE [LARGE SCALE GENOMIC DNA]</scope>
    <source>
        <strain evidence="2">ATCC MYA-4683 / CBS 633.66</strain>
    </source>
</reference>
<protein>
    <submittedName>
        <fullName evidence="1">Uncharacterized protein</fullName>
    </submittedName>
</protein>
<dbReference type="InParanoid" id="I4YHV4"/>
<dbReference type="AlphaFoldDB" id="I4YHV4"/>
<gene>
    <name evidence="1" type="ORF">WALSEDRAFT_62217</name>
</gene>
<name>I4YHV4_WALMC</name>
<sequence length="63" mass="7712">MAGVPRKEVWICKRCFWYNEIEYLWCTNDMRECDGRKHTDIKDIINVPTHWTMEDGTYSGRRR</sequence>
<dbReference type="GeneID" id="18474722"/>
<keyword evidence="2" id="KW-1185">Reference proteome</keyword>
<evidence type="ECO:0000313" key="1">
    <source>
        <dbReference type="EMBL" id="EIM23546.1"/>
    </source>
</evidence>
<dbReference type="HOGENOM" id="CLU_2887542_0_0_1"/>
<evidence type="ECO:0000313" key="2">
    <source>
        <dbReference type="Proteomes" id="UP000005242"/>
    </source>
</evidence>
<proteinExistence type="predicted"/>
<dbReference type="Proteomes" id="UP000005242">
    <property type="component" value="Unassembled WGS sequence"/>
</dbReference>